<organism evidence="1">
    <name type="scientific">Cacopsylla melanoneura</name>
    <dbReference type="NCBI Taxonomy" id="428564"/>
    <lineage>
        <taxon>Eukaryota</taxon>
        <taxon>Metazoa</taxon>
        <taxon>Ecdysozoa</taxon>
        <taxon>Arthropoda</taxon>
        <taxon>Hexapoda</taxon>
        <taxon>Insecta</taxon>
        <taxon>Pterygota</taxon>
        <taxon>Neoptera</taxon>
        <taxon>Paraneoptera</taxon>
        <taxon>Hemiptera</taxon>
        <taxon>Sternorrhyncha</taxon>
        <taxon>Psylloidea</taxon>
        <taxon>Psyllidae</taxon>
        <taxon>Psyllinae</taxon>
        <taxon>Cacopsylla</taxon>
    </lineage>
</organism>
<dbReference type="EMBL" id="HBUF01168345">
    <property type="protein sequence ID" value="CAG6651604.1"/>
    <property type="molecule type" value="Transcribed_RNA"/>
</dbReference>
<name>A0A8D8WBA1_9HEMI</name>
<accession>A0A8D8WBA1</accession>
<sequence length="99" mass="11581">MFFLKLNTGYGTFLFLRTEYILSDFTSFALVDFQAHVLLDNYCFGSRNAVSRPVMLNRYSINIFVYKGQNEEKYRLTFSAVSLVMSEILTFTDEENSRN</sequence>
<reference evidence="1" key="1">
    <citation type="submission" date="2021-05" db="EMBL/GenBank/DDBJ databases">
        <authorList>
            <person name="Alioto T."/>
            <person name="Alioto T."/>
            <person name="Gomez Garrido J."/>
        </authorList>
    </citation>
    <scope>NUCLEOTIDE SEQUENCE</scope>
</reference>
<dbReference type="AlphaFoldDB" id="A0A8D8WBA1"/>
<proteinExistence type="predicted"/>
<protein>
    <submittedName>
        <fullName evidence="1">Uncharacterized protein</fullName>
    </submittedName>
</protein>
<evidence type="ECO:0000313" key="1">
    <source>
        <dbReference type="EMBL" id="CAG6651604.1"/>
    </source>
</evidence>